<evidence type="ECO:0000256" key="1">
    <source>
        <dbReference type="SAM" id="MobiDB-lite"/>
    </source>
</evidence>
<proteinExistence type="predicted"/>
<feature type="region of interest" description="Disordered" evidence="1">
    <location>
        <begin position="394"/>
        <end position="531"/>
    </location>
</feature>
<feature type="compositionally biased region" description="Basic and acidic residues" evidence="1">
    <location>
        <begin position="56"/>
        <end position="110"/>
    </location>
</feature>
<feature type="region of interest" description="Disordered" evidence="1">
    <location>
        <begin position="1"/>
        <end position="177"/>
    </location>
</feature>
<dbReference type="Proteomes" id="UP000053171">
    <property type="component" value="Unassembled WGS sequence"/>
</dbReference>
<evidence type="ECO:0008006" key="4">
    <source>
        <dbReference type="Google" id="ProtNLM"/>
    </source>
</evidence>
<evidence type="ECO:0000313" key="3">
    <source>
        <dbReference type="Proteomes" id="UP000053171"/>
    </source>
</evidence>
<dbReference type="AlphaFoldDB" id="A0A199NRL1"/>
<reference evidence="2" key="1">
    <citation type="submission" date="2016-06" db="EMBL/GenBank/DDBJ databases">
        <title>Identification of putative biosynthetic pathways for the production of bioactive secondary metabolites by the marine actinomycete Kocuria kristinae RUTW2-3.</title>
        <authorList>
            <person name="Waterworth S.C."/>
            <person name="Walmsley T.A."/>
            <person name="Matongo T."/>
            <person name="Davies-Coleman M.T."/>
            <person name="Dorrington R.A."/>
        </authorList>
    </citation>
    <scope>NUCLEOTIDE SEQUENCE [LARGE SCALE GENOMIC DNA]</scope>
    <source>
        <strain evidence="2">RUTW2-3</strain>
    </source>
</reference>
<feature type="compositionally biased region" description="Acidic residues" evidence="1">
    <location>
        <begin position="394"/>
        <end position="413"/>
    </location>
</feature>
<evidence type="ECO:0000313" key="2">
    <source>
        <dbReference type="EMBL" id="OAX51729.1"/>
    </source>
</evidence>
<accession>A0A199NRL1</accession>
<feature type="compositionally biased region" description="Basic and acidic residues" evidence="1">
    <location>
        <begin position="451"/>
        <end position="471"/>
    </location>
</feature>
<feature type="compositionally biased region" description="Basic and acidic residues" evidence="1">
    <location>
        <begin position="129"/>
        <end position="157"/>
    </location>
</feature>
<feature type="compositionally biased region" description="Basic and acidic residues" evidence="1">
    <location>
        <begin position="415"/>
        <end position="439"/>
    </location>
</feature>
<feature type="compositionally biased region" description="Acidic residues" evidence="1">
    <location>
        <begin position="472"/>
        <end position="503"/>
    </location>
</feature>
<dbReference type="EMBL" id="LJBJ02000013">
    <property type="protein sequence ID" value="OAX51729.1"/>
    <property type="molecule type" value="Genomic_DNA"/>
</dbReference>
<name>A0A199NRL1_9MICC</name>
<comment type="caution">
    <text evidence="2">The sequence shown here is derived from an EMBL/GenBank/DDBJ whole genome shotgun (WGS) entry which is preliminary data.</text>
</comment>
<sequence length="531" mass="59145">MAEDRPHEGHRSGDRRRDRPSGASDRGRGRSGSPRWGRDESRSDGRRGSAGAGRGSFDRRRGSGRFEDRGDRPQQDRRDERFGQDRRRDDGPRQDRDRQDRPRQDRDRRGPASRLGGEFRGGSRPQSWQDRRGEDAERNPRGQFDRRREQRREDVRSGYRPSRGPAPEIDEEVTGKELDKSVQRELRVLEPDNAEVVSRHLVMTSLYLDVDPDFALEHAQAAVARAGRVAAVREAAGVAAYAAEDWETALRELRTHRRMTGSHEHLPLIVDAQRALGRTAKALEEARDEEALAGLSAEQKAELAMVVSGIHQDAGDLEAARRALEIPELNPRRAFSYSPRLYSAYADVLEALGREAEAARWSRLAAVAEAALGQGQFAEPEIYDIDVLPDEQPEDEEGIEMAEQEPTPEEMEEAAAQRRRAEAETGDDERLAAVAEDRTGFGGALEDVEPDVERTGEEELRTELGDVVEKTDLEDEDPGDPEATDETEIEGDVVTEDVADDDAATTGGMPPELREVEEDIARDNAGDAGRA</sequence>
<keyword evidence="3" id="KW-1185">Reference proteome</keyword>
<organism evidence="2 3">
    <name type="scientific">Rothia kristinae</name>
    <dbReference type="NCBI Taxonomy" id="37923"/>
    <lineage>
        <taxon>Bacteria</taxon>
        <taxon>Bacillati</taxon>
        <taxon>Actinomycetota</taxon>
        <taxon>Actinomycetes</taxon>
        <taxon>Micrococcales</taxon>
        <taxon>Micrococcaceae</taxon>
        <taxon>Rothia</taxon>
    </lineage>
</organism>
<feature type="compositionally biased region" description="Basic and acidic residues" evidence="1">
    <location>
        <begin position="519"/>
        <end position="531"/>
    </location>
</feature>
<gene>
    <name evidence="2" type="ORF">AN277_0207405</name>
</gene>
<protein>
    <recommendedName>
        <fullName evidence="4">TPR-repeat-containing protein</fullName>
    </recommendedName>
</protein>
<feature type="compositionally biased region" description="Basic and acidic residues" evidence="1">
    <location>
        <begin position="36"/>
        <end position="47"/>
    </location>
</feature>
<feature type="compositionally biased region" description="Basic and acidic residues" evidence="1">
    <location>
        <begin position="1"/>
        <end position="28"/>
    </location>
</feature>